<dbReference type="InterPro" id="IPR016181">
    <property type="entry name" value="Acyl_CoA_acyltransferase"/>
</dbReference>
<dbReference type="CDD" id="cd04301">
    <property type="entry name" value="NAT_SF"/>
    <property type="match status" value="1"/>
</dbReference>
<dbReference type="InterPro" id="IPR000182">
    <property type="entry name" value="GNAT_dom"/>
</dbReference>
<dbReference type="EMBL" id="JBHSPH010000019">
    <property type="protein sequence ID" value="MFC5865314.1"/>
    <property type="molecule type" value="Genomic_DNA"/>
</dbReference>
<name>A0ABW1EMS7_9BACT</name>
<keyword evidence="2" id="KW-0012">Acyltransferase</keyword>
<evidence type="ECO:0000313" key="2">
    <source>
        <dbReference type="EMBL" id="MFC5865314.1"/>
    </source>
</evidence>
<dbReference type="SUPFAM" id="SSF55729">
    <property type="entry name" value="Acyl-CoA N-acyltransferases (Nat)"/>
    <property type="match status" value="1"/>
</dbReference>
<dbReference type="GO" id="GO:0016746">
    <property type="term" value="F:acyltransferase activity"/>
    <property type="evidence" value="ECO:0007669"/>
    <property type="project" value="UniProtKB-KW"/>
</dbReference>
<reference evidence="3" key="1">
    <citation type="journal article" date="2019" name="Int. J. Syst. Evol. Microbiol.">
        <title>The Global Catalogue of Microorganisms (GCM) 10K type strain sequencing project: providing services to taxonomists for standard genome sequencing and annotation.</title>
        <authorList>
            <consortium name="The Broad Institute Genomics Platform"/>
            <consortium name="The Broad Institute Genome Sequencing Center for Infectious Disease"/>
            <person name="Wu L."/>
            <person name="Ma J."/>
        </authorList>
    </citation>
    <scope>NUCLEOTIDE SEQUENCE [LARGE SCALE GENOMIC DNA]</scope>
    <source>
        <strain evidence="3">JCM 4087</strain>
    </source>
</reference>
<dbReference type="RefSeq" id="WP_263342303.1">
    <property type="nucleotide sequence ID" value="NZ_JAGSYH010000011.1"/>
</dbReference>
<organism evidence="2 3">
    <name type="scientific">Acidicapsa dinghuensis</name>
    <dbReference type="NCBI Taxonomy" id="2218256"/>
    <lineage>
        <taxon>Bacteria</taxon>
        <taxon>Pseudomonadati</taxon>
        <taxon>Acidobacteriota</taxon>
        <taxon>Terriglobia</taxon>
        <taxon>Terriglobales</taxon>
        <taxon>Acidobacteriaceae</taxon>
        <taxon>Acidicapsa</taxon>
    </lineage>
</organism>
<dbReference type="Pfam" id="PF00583">
    <property type="entry name" value="Acetyltransf_1"/>
    <property type="match status" value="1"/>
</dbReference>
<keyword evidence="2" id="KW-0808">Transferase</keyword>
<sequence>MQALLVSAEDVLSMRTRHREEMNCQIVHDSIHRRPGWTVTYRLEANHKVAGFGSVAVAGPWKDRPTLLEFYVLPEHRGQAFALFESLLAASNAQHFEIQSNEVLSFIMAHTYGHDIVSEKIVFRDAETTAHPSKNATLIRNTSEAEALQCLEQRSGSSDWTLEVDGAAIGKGGLAFHYNRPYADVYMEIDEKHRQRGFGAYLVQELKRACYEMGAVPGARCSPQNVASFRTLQRAGFVPFAHILIGSFQSRPD</sequence>
<dbReference type="Proteomes" id="UP001596091">
    <property type="component" value="Unassembled WGS sequence"/>
</dbReference>
<dbReference type="EC" id="2.3.1.-" evidence="2"/>
<accession>A0ABW1EMS7</accession>
<comment type="caution">
    <text evidence="2">The sequence shown here is derived from an EMBL/GenBank/DDBJ whole genome shotgun (WGS) entry which is preliminary data.</text>
</comment>
<dbReference type="PROSITE" id="PS51186">
    <property type="entry name" value="GNAT"/>
    <property type="match status" value="1"/>
</dbReference>
<keyword evidence="3" id="KW-1185">Reference proteome</keyword>
<proteinExistence type="predicted"/>
<protein>
    <submittedName>
        <fullName evidence="2">GNAT family N-acetyltransferase</fullName>
        <ecNumber evidence="2">2.3.1.-</ecNumber>
    </submittedName>
</protein>
<dbReference type="Gene3D" id="3.40.630.30">
    <property type="match status" value="1"/>
</dbReference>
<gene>
    <name evidence="2" type="ORF">ACFPT7_23615</name>
</gene>
<evidence type="ECO:0000259" key="1">
    <source>
        <dbReference type="PROSITE" id="PS51186"/>
    </source>
</evidence>
<feature type="domain" description="N-acetyltransferase" evidence="1">
    <location>
        <begin position="121"/>
        <end position="253"/>
    </location>
</feature>
<evidence type="ECO:0000313" key="3">
    <source>
        <dbReference type="Proteomes" id="UP001596091"/>
    </source>
</evidence>